<dbReference type="EMBL" id="JARRAF010000001">
    <property type="protein sequence ID" value="MDK2122430.1"/>
    <property type="molecule type" value="Genomic_DNA"/>
</dbReference>
<dbReference type="GO" id="GO:0016740">
    <property type="term" value="F:transferase activity"/>
    <property type="evidence" value="ECO:0007669"/>
    <property type="project" value="UniProtKB-KW"/>
</dbReference>
<dbReference type="InterPro" id="IPR042081">
    <property type="entry name" value="RNA_2'-PTrans_C"/>
</dbReference>
<dbReference type="HAMAP" id="MF_00299">
    <property type="entry name" value="KptA"/>
    <property type="match status" value="1"/>
</dbReference>
<dbReference type="InterPro" id="IPR022928">
    <property type="entry name" value="RNA_2'-PTrans_KptA"/>
</dbReference>
<gene>
    <name evidence="5" type="primary">kptA</name>
    <name evidence="6" type="ORF">PZA18_00030</name>
</gene>
<protein>
    <recommendedName>
        <fullName evidence="5">Probable RNA 2'-phosphotransferase</fullName>
        <ecNumber evidence="5">2.7.1.-</ecNumber>
    </recommendedName>
</protein>
<comment type="caution">
    <text evidence="6">The sequence shown here is derived from an EMBL/GenBank/DDBJ whole genome shotgun (WGS) entry which is preliminary data.</text>
</comment>
<evidence type="ECO:0000256" key="3">
    <source>
        <dbReference type="ARBA" id="ARBA00023027"/>
    </source>
</evidence>
<dbReference type="NCBIfam" id="NF002014">
    <property type="entry name" value="PRK00819.1-4"/>
    <property type="match status" value="1"/>
</dbReference>
<dbReference type="Pfam" id="PF01885">
    <property type="entry name" value="PTS_2-RNA"/>
    <property type="match status" value="1"/>
</dbReference>
<comment type="similarity">
    <text evidence="1 5">Belongs to the KptA/TPT1 family.</text>
</comment>
<dbReference type="SUPFAM" id="SSF56399">
    <property type="entry name" value="ADP-ribosylation"/>
    <property type="match status" value="1"/>
</dbReference>
<proteinExistence type="inferred from homology"/>
<evidence type="ECO:0000313" key="7">
    <source>
        <dbReference type="Proteomes" id="UP001172778"/>
    </source>
</evidence>
<dbReference type="RefSeq" id="WP_284098718.1">
    <property type="nucleotide sequence ID" value="NZ_JARRAF010000001.1"/>
</dbReference>
<keyword evidence="7" id="KW-1185">Reference proteome</keyword>
<dbReference type="Gene3D" id="3.20.170.30">
    <property type="match status" value="1"/>
</dbReference>
<name>A0ABT7DQS6_9NEIS</name>
<sequence>MNSKRENHQRTVSKFLSLILRHQPGSIGLTLDAQGWADVPQLIKCAARHGVQLSMPLLREVVANNDKQRFTLDEENQRIRANQGHSVKVDLGFTPKTPPEFLYHGTASHTVESIRRHGLSPQSRLHVHLSATRDTARTVGARHGKPVVLTIKAGELAQSGHLFYLSENGVWLTENVPASAIYFPDPST</sequence>
<keyword evidence="3 5" id="KW-0520">NAD</keyword>
<keyword evidence="2 5" id="KW-0808">Transferase</keyword>
<dbReference type="Proteomes" id="UP001172778">
    <property type="component" value="Unassembled WGS sequence"/>
</dbReference>
<evidence type="ECO:0000313" key="6">
    <source>
        <dbReference type="EMBL" id="MDK2122430.1"/>
    </source>
</evidence>
<reference evidence="6" key="1">
    <citation type="submission" date="2023-03" db="EMBL/GenBank/DDBJ databases">
        <title>Chitinimonas shenzhenensis gen. nov., sp. nov., a novel member of family Burkholderiaceae isolated from activated sludge collected in Shen Zhen, China.</title>
        <authorList>
            <person name="Wang X."/>
        </authorList>
    </citation>
    <scope>NUCLEOTIDE SEQUENCE</scope>
    <source>
        <strain evidence="6">DQS-5</strain>
    </source>
</reference>
<dbReference type="InterPro" id="IPR002745">
    <property type="entry name" value="Ptrans_KptA/Tpt1"/>
</dbReference>
<dbReference type="Gene3D" id="1.10.10.970">
    <property type="entry name" value="RNA 2'-phosphotransferase, Tpt1/KptA family, N-terminal domain"/>
    <property type="match status" value="1"/>
</dbReference>
<evidence type="ECO:0000256" key="5">
    <source>
        <dbReference type="HAMAP-Rule" id="MF_00299"/>
    </source>
</evidence>
<organism evidence="6 7">
    <name type="scientific">Parachitinimonas caeni</name>
    <dbReference type="NCBI Taxonomy" id="3031301"/>
    <lineage>
        <taxon>Bacteria</taxon>
        <taxon>Pseudomonadati</taxon>
        <taxon>Pseudomonadota</taxon>
        <taxon>Betaproteobacteria</taxon>
        <taxon>Neisseriales</taxon>
        <taxon>Chitinibacteraceae</taxon>
        <taxon>Parachitinimonas</taxon>
    </lineage>
</organism>
<accession>A0ABT7DQS6</accession>
<dbReference type="PANTHER" id="PTHR12684:SF2">
    <property type="entry name" value="TRNA 2'-PHOSPHOTRANSFERASE 1"/>
    <property type="match status" value="1"/>
</dbReference>
<dbReference type="PANTHER" id="PTHR12684">
    <property type="entry name" value="PUTATIVE PHOSPHOTRANSFERASE"/>
    <property type="match status" value="1"/>
</dbReference>
<evidence type="ECO:0000256" key="2">
    <source>
        <dbReference type="ARBA" id="ARBA00022679"/>
    </source>
</evidence>
<dbReference type="InterPro" id="IPR042080">
    <property type="entry name" value="RNA_2'-PTrans_N"/>
</dbReference>
<comment type="function">
    <text evidence="4 5">Removes the 2'-phosphate from RNA via an intermediate in which the phosphate is ADP-ribosylated by NAD followed by a presumed transesterification to release the RNA and generate ADP-ribose 1''-2''-cyclic phosphate (APPR&gt;P). May function as an ADP-ribosylase.</text>
</comment>
<evidence type="ECO:0000256" key="4">
    <source>
        <dbReference type="ARBA" id="ARBA00025212"/>
    </source>
</evidence>
<dbReference type="EC" id="2.7.1.-" evidence="5"/>
<evidence type="ECO:0000256" key="1">
    <source>
        <dbReference type="ARBA" id="ARBA00009836"/>
    </source>
</evidence>